<comment type="subcellular location">
    <subcellularLocation>
        <location evidence="1">Cell membrane</location>
        <topology evidence="1">Multi-pass membrane protein</topology>
    </subcellularLocation>
</comment>
<evidence type="ECO:0000259" key="7">
    <source>
        <dbReference type="PROSITE" id="PS50850"/>
    </source>
</evidence>
<evidence type="ECO:0000256" key="4">
    <source>
        <dbReference type="ARBA" id="ARBA00022989"/>
    </source>
</evidence>
<feature type="transmembrane region" description="Helical" evidence="6">
    <location>
        <begin position="241"/>
        <end position="260"/>
    </location>
</feature>
<name>A0A7D5I501_9EURY</name>
<reference evidence="8 9" key="1">
    <citation type="submission" date="2020-06" db="EMBL/GenBank/DDBJ databases">
        <title>Methanolobus halotolerans sp. nov., isolated from a saline lake Tus in Siberia.</title>
        <authorList>
            <person name="Shen Y."/>
            <person name="Chen S.-C."/>
            <person name="Lai M.-C."/>
            <person name="Huang H.-H."/>
            <person name="Chiu H.-H."/>
            <person name="Tang S.-L."/>
            <person name="Rogozin D.Y."/>
            <person name="Degermendzhy A.G."/>
        </authorList>
    </citation>
    <scope>NUCLEOTIDE SEQUENCE [LARGE SCALE GENOMIC DNA]</scope>
    <source>
        <strain evidence="8 9">DSM 21339</strain>
    </source>
</reference>
<feature type="transmembrane region" description="Helical" evidence="6">
    <location>
        <begin position="267"/>
        <end position="286"/>
    </location>
</feature>
<proteinExistence type="predicted"/>
<feature type="domain" description="Major facilitator superfamily (MFS) profile" evidence="7">
    <location>
        <begin position="5"/>
        <end position="374"/>
    </location>
</feature>
<keyword evidence="3 6" id="KW-0812">Transmembrane</keyword>
<feature type="transmembrane region" description="Helical" evidence="6">
    <location>
        <begin position="208"/>
        <end position="229"/>
    </location>
</feature>
<dbReference type="Pfam" id="PF07690">
    <property type="entry name" value="MFS_1"/>
    <property type="match status" value="1"/>
</dbReference>
<dbReference type="PANTHER" id="PTHR43124">
    <property type="entry name" value="PURINE EFFLUX PUMP PBUE"/>
    <property type="match status" value="1"/>
</dbReference>
<feature type="transmembrane region" description="Helical" evidence="6">
    <location>
        <begin position="95"/>
        <end position="118"/>
    </location>
</feature>
<dbReference type="InterPro" id="IPR020846">
    <property type="entry name" value="MFS_dom"/>
</dbReference>
<dbReference type="OrthoDB" id="117970at2157"/>
<protein>
    <submittedName>
        <fullName evidence="8">MFS transporter</fullName>
    </submittedName>
</protein>
<accession>A0A7D5I501</accession>
<dbReference type="RefSeq" id="WP_176965019.1">
    <property type="nucleotide sequence ID" value="NZ_CP058215.1"/>
</dbReference>
<dbReference type="InterPro" id="IPR050189">
    <property type="entry name" value="MFS_Efflux_Transporters"/>
</dbReference>
<dbReference type="EMBL" id="CP058215">
    <property type="protein sequence ID" value="QLC49963.1"/>
    <property type="molecule type" value="Genomic_DNA"/>
</dbReference>
<dbReference type="InterPro" id="IPR036259">
    <property type="entry name" value="MFS_trans_sf"/>
</dbReference>
<sequence>MDKNRFLLYSTVFLIMGLSNAVIPVLPEIVAGNHSTYGAFASSLLFSGYFIGALITMLPFGFLSDRYDRLKFVVLAIFLTLISGITLLLTENLYILVIARLVEGSACGAFFPVAYALLSEYEARTRYIGEFNFLLNAGLAVGVALAGYLAGWYIKGGIILFTGIASILSVAGISLLAGRSRSEKVRVNDTISKPDLNRIASHFTNLNYLRIWIITFLLLGLTGVIIAFYPDYSQDFLSKTALGLSIAALYLSAMVSNIVVGRMNLNYNYMIRAGILIAVAGTLVAIHHPVLGFTLIGIGSGTGIIGLPVAVSHMNIERGLAMGIFNTYTYAGLGLMPLFAGTFLGILGFEAIFVVSAILLFMSFFLRDSLKSED</sequence>
<dbReference type="InterPro" id="IPR011701">
    <property type="entry name" value="MFS"/>
</dbReference>
<dbReference type="GeneID" id="55821357"/>
<keyword evidence="4 6" id="KW-1133">Transmembrane helix</keyword>
<dbReference type="SUPFAM" id="SSF103473">
    <property type="entry name" value="MFS general substrate transporter"/>
    <property type="match status" value="1"/>
</dbReference>
<evidence type="ECO:0000256" key="6">
    <source>
        <dbReference type="SAM" id="Phobius"/>
    </source>
</evidence>
<organism evidence="8 9">
    <name type="scientific">Methanolobus zinderi</name>
    <dbReference type="NCBI Taxonomy" id="536044"/>
    <lineage>
        <taxon>Archaea</taxon>
        <taxon>Methanobacteriati</taxon>
        <taxon>Methanobacteriota</taxon>
        <taxon>Stenosarchaea group</taxon>
        <taxon>Methanomicrobia</taxon>
        <taxon>Methanosarcinales</taxon>
        <taxon>Methanosarcinaceae</taxon>
        <taxon>Methanolobus</taxon>
    </lineage>
</organism>
<dbReference type="AlphaFoldDB" id="A0A7D5I501"/>
<keyword evidence="5 6" id="KW-0472">Membrane</keyword>
<dbReference type="Gene3D" id="1.20.1250.20">
    <property type="entry name" value="MFS general substrate transporter like domains"/>
    <property type="match status" value="1"/>
</dbReference>
<keyword evidence="9" id="KW-1185">Reference proteome</keyword>
<evidence type="ECO:0000313" key="8">
    <source>
        <dbReference type="EMBL" id="QLC49963.1"/>
    </source>
</evidence>
<feature type="transmembrane region" description="Helical" evidence="6">
    <location>
        <begin position="156"/>
        <end position="177"/>
    </location>
</feature>
<dbReference type="PANTHER" id="PTHR43124:SF9">
    <property type="entry name" value="SUGAR TRANSPORT FAMILY PROTEIN"/>
    <property type="match status" value="1"/>
</dbReference>
<dbReference type="GO" id="GO:0005886">
    <property type="term" value="C:plasma membrane"/>
    <property type="evidence" value="ECO:0007669"/>
    <property type="project" value="UniProtKB-SubCell"/>
</dbReference>
<feature type="transmembrane region" description="Helical" evidence="6">
    <location>
        <begin position="323"/>
        <end position="340"/>
    </location>
</feature>
<evidence type="ECO:0000256" key="1">
    <source>
        <dbReference type="ARBA" id="ARBA00004651"/>
    </source>
</evidence>
<feature type="transmembrane region" description="Helical" evidence="6">
    <location>
        <begin position="37"/>
        <end position="60"/>
    </location>
</feature>
<dbReference type="Proteomes" id="UP000509594">
    <property type="component" value="Chromosome"/>
</dbReference>
<dbReference type="GO" id="GO:0022857">
    <property type="term" value="F:transmembrane transporter activity"/>
    <property type="evidence" value="ECO:0007669"/>
    <property type="project" value="InterPro"/>
</dbReference>
<evidence type="ECO:0000313" key="9">
    <source>
        <dbReference type="Proteomes" id="UP000509594"/>
    </source>
</evidence>
<feature type="transmembrane region" description="Helical" evidence="6">
    <location>
        <begin position="72"/>
        <end position="89"/>
    </location>
</feature>
<evidence type="ECO:0000256" key="5">
    <source>
        <dbReference type="ARBA" id="ARBA00023136"/>
    </source>
</evidence>
<keyword evidence="2" id="KW-1003">Cell membrane</keyword>
<feature type="transmembrane region" description="Helical" evidence="6">
    <location>
        <begin position="130"/>
        <end position="150"/>
    </location>
</feature>
<feature type="transmembrane region" description="Helical" evidence="6">
    <location>
        <begin position="346"/>
        <end position="366"/>
    </location>
</feature>
<gene>
    <name evidence="8" type="ORF">HWN40_06740</name>
</gene>
<evidence type="ECO:0000256" key="2">
    <source>
        <dbReference type="ARBA" id="ARBA00022475"/>
    </source>
</evidence>
<dbReference type="PROSITE" id="PS50850">
    <property type="entry name" value="MFS"/>
    <property type="match status" value="1"/>
</dbReference>
<evidence type="ECO:0000256" key="3">
    <source>
        <dbReference type="ARBA" id="ARBA00022692"/>
    </source>
</evidence>
<feature type="transmembrane region" description="Helical" evidence="6">
    <location>
        <begin position="292"/>
        <end position="311"/>
    </location>
</feature>
<dbReference type="KEGG" id="mzi:HWN40_06740"/>